<dbReference type="AlphaFoldDB" id="A0AAD9Q2L1"/>
<gene>
    <name evidence="2" type="ORF">P5673_025047</name>
</gene>
<dbReference type="EMBL" id="JARQWQ010000076">
    <property type="protein sequence ID" value="KAK2553559.1"/>
    <property type="molecule type" value="Genomic_DNA"/>
</dbReference>
<name>A0AAD9Q2L1_ACRCE</name>
<proteinExistence type="predicted"/>
<evidence type="ECO:0000313" key="3">
    <source>
        <dbReference type="Proteomes" id="UP001249851"/>
    </source>
</evidence>
<keyword evidence="3" id="KW-1185">Reference proteome</keyword>
<sequence length="168" mass="19718">CVIKPRVQCIKWHKPQPKYFKLWERLIKRVTANTRVCSNHFVHGKPMGEHPHPELWLRGYGTDKETLNHNSWNDVDEQSDVFITKSKKTCNIDNRKESAESLSSISEAMKNDHTYSMYEQSGACMEEFGCQTRLCLKCRKEIMNILEENERLKNESEQLQKSLTEANQ</sequence>
<protein>
    <recommendedName>
        <fullName evidence="4">THAP-type domain-containing protein</fullName>
    </recommendedName>
</protein>
<evidence type="ECO:0000313" key="2">
    <source>
        <dbReference type="EMBL" id="KAK2553559.1"/>
    </source>
</evidence>
<evidence type="ECO:0008006" key="4">
    <source>
        <dbReference type="Google" id="ProtNLM"/>
    </source>
</evidence>
<feature type="coiled-coil region" evidence="1">
    <location>
        <begin position="135"/>
        <end position="166"/>
    </location>
</feature>
<accession>A0AAD9Q2L1</accession>
<dbReference type="Proteomes" id="UP001249851">
    <property type="component" value="Unassembled WGS sequence"/>
</dbReference>
<evidence type="ECO:0000256" key="1">
    <source>
        <dbReference type="SAM" id="Coils"/>
    </source>
</evidence>
<keyword evidence="1" id="KW-0175">Coiled coil</keyword>
<organism evidence="2 3">
    <name type="scientific">Acropora cervicornis</name>
    <name type="common">Staghorn coral</name>
    <dbReference type="NCBI Taxonomy" id="6130"/>
    <lineage>
        <taxon>Eukaryota</taxon>
        <taxon>Metazoa</taxon>
        <taxon>Cnidaria</taxon>
        <taxon>Anthozoa</taxon>
        <taxon>Hexacorallia</taxon>
        <taxon>Scleractinia</taxon>
        <taxon>Astrocoeniina</taxon>
        <taxon>Acroporidae</taxon>
        <taxon>Acropora</taxon>
    </lineage>
</organism>
<feature type="non-terminal residue" evidence="2">
    <location>
        <position position="1"/>
    </location>
</feature>
<feature type="non-terminal residue" evidence="2">
    <location>
        <position position="168"/>
    </location>
</feature>
<reference evidence="2" key="2">
    <citation type="journal article" date="2023" name="Science">
        <title>Genomic signatures of disease resistance in endangered staghorn corals.</title>
        <authorList>
            <person name="Vollmer S.V."/>
            <person name="Selwyn J.D."/>
            <person name="Despard B.A."/>
            <person name="Roesel C.L."/>
        </authorList>
    </citation>
    <scope>NUCLEOTIDE SEQUENCE</scope>
    <source>
        <strain evidence="2">K2</strain>
    </source>
</reference>
<reference evidence="2" key="1">
    <citation type="journal article" date="2023" name="G3 (Bethesda)">
        <title>Whole genome assembly and annotation of the endangered Caribbean coral Acropora cervicornis.</title>
        <authorList>
            <person name="Selwyn J.D."/>
            <person name="Vollmer S.V."/>
        </authorList>
    </citation>
    <scope>NUCLEOTIDE SEQUENCE</scope>
    <source>
        <strain evidence="2">K2</strain>
    </source>
</reference>
<comment type="caution">
    <text evidence="2">The sequence shown here is derived from an EMBL/GenBank/DDBJ whole genome shotgun (WGS) entry which is preliminary data.</text>
</comment>